<keyword evidence="2" id="KW-1185">Reference proteome</keyword>
<proteinExistence type="predicted"/>
<name>A0AAV1REH2_9ROSI</name>
<protein>
    <submittedName>
        <fullName evidence="1">Uncharacterized protein</fullName>
    </submittedName>
</protein>
<sequence>MVRAYPWKLISLFEQAETAEVEDEDQTRKFYSNQIKYTTQTGMLRVNTKETSGNLFEYSPNAEGFEEDE</sequence>
<evidence type="ECO:0000313" key="1">
    <source>
        <dbReference type="EMBL" id="CAK7334129.1"/>
    </source>
</evidence>
<organism evidence="1 2">
    <name type="scientific">Dovyalis caffra</name>
    <dbReference type="NCBI Taxonomy" id="77055"/>
    <lineage>
        <taxon>Eukaryota</taxon>
        <taxon>Viridiplantae</taxon>
        <taxon>Streptophyta</taxon>
        <taxon>Embryophyta</taxon>
        <taxon>Tracheophyta</taxon>
        <taxon>Spermatophyta</taxon>
        <taxon>Magnoliopsida</taxon>
        <taxon>eudicotyledons</taxon>
        <taxon>Gunneridae</taxon>
        <taxon>Pentapetalae</taxon>
        <taxon>rosids</taxon>
        <taxon>fabids</taxon>
        <taxon>Malpighiales</taxon>
        <taxon>Salicaceae</taxon>
        <taxon>Flacourtieae</taxon>
        <taxon>Dovyalis</taxon>
    </lineage>
</organism>
<gene>
    <name evidence="1" type="ORF">DCAF_LOCUS9761</name>
</gene>
<evidence type="ECO:0000313" key="2">
    <source>
        <dbReference type="Proteomes" id="UP001314170"/>
    </source>
</evidence>
<accession>A0AAV1REH2</accession>
<comment type="caution">
    <text evidence="1">The sequence shown here is derived from an EMBL/GenBank/DDBJ whole genome shotgun (WGS) entry which is preliminary data.</text>
</comment>
<reference evidence="1 2" key="1">
    <citation type="submission" date="2024-01" db="EMBL/GenBank/DDBJ databases">
        <authorList>
            <person name="Waweru B."/>
        </authorList>
    </citation>
    <scope>NUCLEOTIDE SEQUENCE [LARGE SCALE GENOMIC DNA]</scope>
</reference>
<dbReference type="EMBL" id="CAWUPB010000950">
    <property type="protein sequence ID" value="CAK7334129.1"/>
    <property type="molecule type" value="Genomic_DNA"/>
</dbReference>
<dbReference type="Proteomes" id="UP001314170">
    <property type="component" value="Unassembled WGS sequence"/>
</dbReference>
<dbReference type="AlphaFoldDB" id="A0AAV1REH2"/>